<dbReference type="PROSITE" id="PS51186">
    <property type="entry name" value="GNAT"/>
    <property type="match status" value="1"/>
</dbReference>
<evidence type="ECO:0000259" key="1">
    <source>
        <dbReference type="PROSITE" id="PS51186"/>
    </source>
</evidence>
<accession>A0ABQ2LCT4</accession>
<dbReference type="EMBL" id="BMOV01000003">
    <property type="protein sequence ID" value="GGO10157.1"/>
    <property type="molecule type" value="Genomic_DNA"/>
</dbReference>
<dbReference type="InterPro" id="IPR016181">
    <property type="entry name" value="Acyl_CoA_acyltransferase"/>
</dbReference>
<sequence>MDLNALDMDIRRAVGVTDMATARQLFSAYLRELGVDLSFQGVEAELADLPGPYREPSGVILLAESDGLPVGVVALKPLSELGHGMCEMKRLYVRPSARGTGVAEALCRSLEAEASMRGYRMMKLDTLARLKAANALYDRMGFSPCAAYNDNPLDDIRYFEKPL</sequence>
<dbReference type="InterPro" id="IPR000182">
    <property type="entry name" value="GNAT_dom"/>
</dbReference>
<evidence type="ECO:0000313" key="3">
    <source>
        <dbReference type="Proteomes" id="UP000602381"/>
    </source>
</evidence>
<dbReference type="PANTHER" id="PTHR43305:SF1">
    <property type="entry name" value="FAMILY N-ACETYLTRANSFERASE, PUTATIVE (AFU_ORTHOLOGUE AFUA_2G01380)-RELATED"/>
    <property type="match status" value="1"/>
</dbReference>
<feature type="domain" description="N-acetyltransferase" evidence="1">
    <location>
        <begin position="8"/>
        <end position="163"/>
    </location>
</feature>
<proteinExistence type="predicted"/>
<dbReference type="PANTHER" id="PTHR43305">
    <property type="entry name" value="FAMILY N-ACETYLTRANSFERASE, PUTATIVE (AFU_ORTHOLOGUE AFUA_2G01380)-RELATED"/>
    <property type="match status" value="1"/>
</dbReference>
<dbReference type="Pfam" id="PF00583">
    <property type="entry name" value="Acetyltransf_1"/>
    <property type="match status" value="1"/>
</dbReference>
<reference evidence="3" key="1">
    <citation type="journal article" date="2019" name="Int. J. Syst. Evol. Microbiol.">
        <title>The Global Catalogue of Microorganisms (GCM) 10K type strain sequencing project: providing services to taxonomists for standard genome sequencing and annotation.</title>
        <authorList>
            <consortium name="The Broad Institute Genomics Platform"/>
            <consortium name="The Broad Institute Genome Sequencing Center for Infectious Disease"/>
            <person name="Wu L."/>
            <person name="Ma J."/>
        </authorList>
    </citation>
    <scope>NUCLEOTIDE SEQUENCE [LARGE SCALE GENOMIC DNA]</scope>
    <source>
        <strain evidence="3">JCM 17843</strain>
    </source>
</reference>
<comment type="caution">
    <text evidence="2">The sequence shown here is derived from an EMBL/GenBank/DDBJ whole genome shotgun (WGS) entry which is preliminary data.</text>
</comment>
<dbReference type="Proteomes" id="UP000602381">
    <property type="component" value="Unassembled WGS sequence"/>
</dbReference>
<evidence type="ECO:0000313" key="2">
    <source>
        <dbReference type="EMBL" id="GGO10157.1"/>
    </source>
</evidence>
<dbReference type="CDD" id="cd04301">
    <property type="entry name" value="NAT_SF"/>
    <property type="match status" value="1"/>
</dbReference>
<name>A0ABQ2LCT4_9PROT</name>
<protein>
    <submittedName>
        <fullName evidence="2">N-acetyltransferase</fullName>
    </submittedName>
</protein>
<keyword evidence="3" id="KW-1185">Reference proteome</keyword>
<dbReference type="InterPro" id="IPR052777">
    <property type="entry name" value="Acetyltransferase_Enz"/>
</dbReference>
<organism evidence="2 3">
    <name type="scientific">Iodidimonas muriae</name>
    <dbReference type="NCBI Taxonomy" id="261467"/>
    <lineage>
        <taxon>Bacteria</taxon>
        <taxon>Pseudomonadati</taxon>
        <taxon>Pseudomonadota</taxon>
        <taxon>Alphaproteobacteria</taxon>
        <taxon>Iodidimonadales</taxon>
        <taxon>Iodidimonadaceae</taxon>
        <taxon>Iodidimonas</taxon>
    </lineage>
</organism>
<gene>
    <name evidence="2" type="ORF">GCM10007972_12540</name>
</gene>
<dbReference type="Gene3D" id="3.40.630.30">
    <property type="match status" value="1"/>
</dbReference>
<dbReference type="SUPFAM" id="SSF55729">
    <property type="entry name" value="Acyl-CoA N-acyltransferases (Nat)"/>
    <property type="match status" value="1"/>
</dbReference>